<dbReference type="OrthoDB" id="7619858at2"/>
<dbReference type="Gene3D" id="1.20.120.550">
    <property type="entry name" value="Membrane associated eicosanoid/glutathione metabolism-like domain"/>
    <property type="match status" value="1"/>
</dbReference>
<name>A0A845Q6Z2_9HYPH</name>
<evidence type="ECO:0000313" key="6">
    <source>
        <dbReference type="EMBL" id="NBG94173.1"/>
    </source>
</evidence>
<evidence type="ECO:0008006" key="8">
    <source>
        <dbReference type="Google" id="ProtNLM"/>
    </source>
</evidence>
<dbReference type="GeneID" id="300656229"/>
<keyword evidence="2 5" id="KW-0812">Transmembrane</keyword>
<protein>
    <recommendedName>
        <fullName evidence="8">MAPEG family protein</fullName>
    </recommendedName>
</protein>
<keyword evidence="7" id="KW-1185">Reference proteome</keyword>
<evidence type="ECO:0000256" key="5">
    <source>
        <dbReference type="SAM" id="Phobius"/>
    </source>
</evidence>
<accession>A0A845Q6Z2</accession>
<evidence type="ECO:0000256" key="4">
    <source>
        <dbReference type="ARBA" id="ARBA00023136"/>
    </source>
</evidence>
<comment type="subcellular location">
    <subcellularLocation>
        <location evidence="1">Membrane</location>
    </subcellularLocation>
</comment>
<evidence type="ECO:0000256" key="2">
    <source>
        <dbReference type="ARBA" id="ARBA00022692"/>
    </source>
</evidence>
<evidence type="ECO:0000313" key="7">
    <source>
        <dbReference type="Proteomes" id="UP000470384"/>
    </source>
</evidence>
<proteinExistence type="predicted"/>
<dbReference type="RefSeq" id="WP_160586328.1">
    <property type="nucleotide sequence ID" value="NZ_BMHN01000001.1"/>
</dbReference>
<dbReference type="GO" id="GO:0016020">
    <property type="term" value="C:membrane"/>
    <property type="evidence" value="ECO:0007669"/>
    <property type="project" value="UniProtKB-SubCell"/>
</dbReference>
<sequence>MTFPIITAALAGLLLILQQVLMLSAGTLRARTGIGVGYADDKNLERLVRRHGNLAENSAIFIAGLALLELATGPTLAVQIFAGVFLLARLSHAFGFSNLKGSHGKLAGDGATGSGTVVLFRAGGATLTALTGIALGAYLLWVMVPQLPF</sequence>
<dbReference type="Pfam" id="PF01124">
    <property type="entry name" value="MAPEG"/>
    <property type="match status" value="1"/>
</dbReference>
<dbReference type="InterPro" id="IPR001129">
    <property type="entry name" value="Membr-assoc_MAPEG"/>
</dbReference>
<reference evidence="6 7" key="1">
    <citation type="journal article" date="2016" name="Int. J. Syst. Evol. Microbiol.">
        <title>Pyruvatibacter mobilis gen. nov., sp. nov., a marine bacterium from the culture broth of Picochlorum sp. 122.</title>
        <authorList>
            <person name="Wang G."/>
            <person name="Tang M."/>
            <person name="Wu H."/>
            <person name="Dai S."/>
            <person name="Li T."/>
            <person name="Chen C."/>
            <person name="He H."/>
            <person name="Fan J."/>
            <person name="Xiang W."/>
            <person name="Li X."/>
        </authorList>
    </citation>
    <scope>NUCLEOTIDE SEQUENCE [LARGE SCALE GENOMIC DNA]</scope>
    <source>
        <strain evidence="6 7">GYP-11</strain>
    </source>
</reference>
<evidence type="ECO:0000256" key="3">
    <source>
        <dbReference type="ARBA" id="ARBA00022989"/>
    </source>
</evidence>
<feature type="transmembrane region" description="Helical" evidence="5">
    <location>
        <begin position="124"/>
        <end position="144"/>
    </location>
</feature>
<dbReference type="InterPro" id="IPR023352">
    <property type="entry name" value="MAPEG-like_dom_sf"/>
</dbReference>
<comment type="caution">
    <text evidence="6">The sequence shown here is derived from an EMBL/GenBank/DDBJ whole genome shotgun (WGS) entry which is preliminary data.</text>
</comment>
<gene>
    <name evidence="6" type="ORF">GTQ45_00340</name>
</gene>
<dbReference type="SUPFAM" id="SSF161084">
    <property type="entry name" value="MAPEG domain-like"/>
    <property type="match status" value="1"/>
</dbReference>
<keyword evidence="3 5" id="KW-1133">Transmembrane helix</keyword>
<feature type="transmembrane region" description="Helical" evidence="5">
    <location>
        <begin position="59"/>
        <end position="88"/>
    </location>
</feature>
<dbReference type="EMBL" id="WXYQ01000001">
    <property type="protein sequence ID" value="NBG94173.1"/>
    <property type="molecule type" value="Genomic_DNA"/>
</dbReference>
<organism evidence="6 7">
    <name type="scientific">Pyruvatibacter mobilis</name>
    <dbReference type="NCBI Taxonomy" id="1712261"/>
    <lineage>
        <taxon>Bacteria</taxon>
        <taxon>Pseudomonadati</taxon>
        <taxon>Pseudomonadota</taxon>
        <taxon>Alphaproteobacteria</taxon>
        <taxon>Hyphomicrobiales</taxon>
        <taxon>Parvibaculaceae</taxon>
        <taxon>Pyruvatibacter</taxon>
    </lineage>
</organism>
<evidence type="ECO:0000256" key="1">
    <source>
        <dbReference type="ARBA" id="ARBA00004370"/>
    </source>
</evidence>
<dbReference type="Proteomes" id="UP000470384">
    <property type="component" value="Unassembled WGS sequence"/>
</dbReference>
<keyword evidence="4 5" id="KW-0472">Membrane</keyword>
<dbReference type="AlphaFoldDB" id="A0A845Q6Z2"/>